<dbReference type="GO" id="GO:0002768">
    <property type="term" value="P:immune response-regulating cell surface receptor signaling pathway"/>
    <property type="evidence" value="ECO:0007669"/>
    <property type="project" value="InterPro"/>
</dbReference>
<dbReference type="InterPro" id="IPR036179">
    <property type="entry name" value="Ig-like_dom_sf"/>
</dbReference>
<feature type="chain" id="PRO_5036788118" evidence="1">
    <location>
        <begin position="21"/>
        <end position="191"/>
    </location>
</feature>
<reference evidence="3" key="1">
    <citation type="journal article" date="2016" name="Nat. Commun.">
        <title>The channel catfish genome sequence provides insights into the evolution of scale formation in teleosts.</title>
        <authorList>
            <person name="Liu Z."/>
            <person name="Liu S."/>
            <person name="Yao J."/>
            <person name="Bao L."/>
            <person name="Zhang J."/>
            <person name="Li Y."/>
            <person name="Jiang C."/>
            <person name="Sun L."/>
            <person name="Wang R."/>
            <person name="Zhang Y."/>
            <person name="Zhou T."/>
            <person name="Zeng Q."/>
            <person name="Fu Q."/>
            <person name="Gao S."/>
            <person name="Li N."/>
            <person name="Koren S."/>
            <person name="Jiang Y."/>
            <person name="Zimin A."/>
            <person name="Xu P."/>
            <person name="Phillippy A.M."/>
            <person name="Geng X."/>
            <person name="Song L."/>
            <person name="Sun F."/>
            <person name="Li C."/>
            <person name="Wang X."/>
            <person name="Chen A."/>
            <person name="Jin Y."/>
            <person name="Yuan Z."/>
            <person name="Yang Y."/>
            <person name="Tan S."/>
            <person name="Peatman E."/>
            <person name="Lu J."/>
            <person name="Qin Z."/>
            <person name="Dunham R."/>
            <person name="Li Z."/>
            <person name="Sonstegard T."/>
            <person name="Feng J."/>
            <person name="Danzmann R.G."/>
            <person name="Schroeder S."/>
            <person name="Scheffler B."/>
            <person name="Duke M.V."/>
            <person name="Ballard L."/>
            <person name="Kucuktas H."/>
            <person name="Kaltenboeck L."/>
            <person name="Liu H."/>
            <person name="Armbruster J."/>
            <person name="Xie Y."/>
            <person name="Kirby M.L."/>
            <person name="Tian Y."/>
            <person name="Flanagan M.E."/>
            <person name="Mu W."/>
            <person name="Waldbieser G.C."/>
        </authorList>
    </citation>
    <scope>NUCLEOTIDE SEQUENCE [LARGE SCALE GENOMIC DNA]</scope>
    <source>
        <strain evidence="3">SDA103</strain>
    </source>
</reference>
<evidence type="ECO:0000313" key="3">
    <source>
        <dbReference type="Proteomes" id="UP000221080"/>
    </source>
</evidence>
<feature type="domain" description="Ig-like" evidence="2">
    <location>
        <begin position="23"/>
        <end position="134"/>
    </location>
</feature>
<proteinExistence type="predicted"/>
<dbReference type="Pfam" id="PF07686">
    <property type="entry name" value="V-set"/>
    <property type="match status" value="1"/>
</dbReference>
<evidence type="ECO:0000259" key="2">
    <source>
        <dbReference type="PROSITE" id="PS50835"/>
    </source>
</evidence>
<reference evidence="4" key="2">
    <citation type="submission" date="2025-08" db="UniProtKB">
        <authorList>
            <consortium name="RefSeq"/>
        </authorList>
    </citation>
    <scope>IDENTIFICATION</scope>
    <source>
        <tissue evidence="4">Blood</tissue>
    </source>
</reference>
<keyword evidence="1" id="KW-0732">Signal</keyword>
<accession>A0A979ENV2</accession>
<sequence length="191" mass="21631">MMLTCSTAFLLLFIVPSTFPSTPASIEADIVQVKYPRHPVRRTEGQSLTLSCRAEYKEESCGSISVKWCLWIQQNTCKPLTDPDRYLFSINETIISGKTVFRHRDAFVTFIQLSLRDTGLYQCNAECQSTRSTAMGHLINVTVTGQDSTMKTIFKGEINNGLNSLNQNERCSVDLFLLAINIFILLWIYTL</sequence>
<dbReference type="AlphaFoldDB" id="A0A979ENV2"/>
<protein>
    <submittedName>
        <fullName evidence="4">Uncharacterized protein zgc:174945 isoform X1</fullName>
    </submittedName>
</protein>
<dbReference type="GO" id="GO:0005886">
    <property type="term" value="C:plasma membrane"/>
    <property type="evidence" value="ECO:0007669"/>
    <property type="project" value="InterPro"/>
</dbReference>
<dbReference type="RefSeq" id="XP_047010319.1">
    <property type="nucleotide sequence ID" value="XM_047154363.2"/>
</dbReference>
<dbReference type="InterPro" id="IPR007110">
    <property type="entry name" value="Ig-like_dom"/>
</dbReference>
<dbReference type="PROSITE" id="PS50835">
    <property type="entry name" value="IG_LIKE"/>
    <property type="match status" value="1"/>
</dbReference>
<dbReference type="PANTHER" id="PTHR37996">
    <property type="entry name" value="B- AND T-LYMPHOCYTE ATTENUATOR"/>
    <property type="match status" value="1"/>
</dbReference>
<dbReference type="PANTHER" id="PTHR37996:SF1">
    <property type="entry name" value="B- AND T-LYMPHOCYTE ATTENUATOR"/>
    <property type="match status" value="1"/>
</dbReference>
<keyword evidence="3" id="KW-1185">Reference proteome</keyword>
<dbReference type="GO" id="GO:0038023">
    <property type="term" value="F:signaling receptor activity"/>
    <property type="evidence" value="ECO:0007669"/>
    <property type="project" value="InterPro"/>
</dbReference>
<dbReference type="InterPro" id="IPR003599">
    <property type="entry name" value="Ig_sub"/>
</dbReference>
<dbReference type="InterPro" id="IPR039257">
    <property type="entry name" value="BTLA"/>
</dbReference>
<organism evidence="3 4">
    <name type="scientific">Ictalurus punctatus</name>
    <name type="common">Channel catfish</name>
    <name type="synonym">Silurus punctatus</name>
    <dbReference type="NCBI Taxonomy" id="7998"/>
    <lineage>
        <taxon>Eukaryota</taxon>
        <taxon>Metazoa</taxon>
        <taxon>Chordata</taxon>
        <taxon>Craniata</taxon>
        <taxon>Vertebrata</taxon>
        <taxon>Euteleostomi</taxon>
        <taxon>Actinopterygii</taxon>
        <taxon>Neopterygii</taxon>
        <taxon>Teleostei</taxon>
        <taxon>Ostariophysi</taxon>
        <taxon>Siluriformes</taxon>
        <taxon>Ictaluridae</taxon>
        <taxon>Ictalurus</taxon>
    </lineage>
</organism>
<dbReference type="SUPFAM" id="SSF48726">
    <property type="entry name" value="Immunoglobulin"/>
    <property type="match status" value="1"/>
</dbReference>
<dbReference type="InterPro" id="IPR013106">
    <property type="entry name" value="Ig_V-set"/>
</dbReference>
<evidence type="ECO:0000313" key="4">
    <source>
        <dbReference type="RefSeq" id="XP_047010319.1"/>
    </source>
</evidence>
<evidence type="ECO:0000256" key="1">
    <source>
        <dbReference type="SAM" id="SignalP"/>
    </source>
</evidence>
<dbReference type="SMART" id="SM00409">
    <property type="entry name" value="IG"/>
    <property type="match status" value="1"/>
</dbReference>
<name>A0A979ENV2_ICTPU</name>
<dbReference type="GeneID" id="124627718"/>
<gene>
    <name evidence="4" type="primary">zgc:174945</name>
</gene>
<dbReference type="OrthoDB" id="8897337at2759"/>
<dbReference type="Proteomes" id="UP000221080">
    <property type="component" value="Chromosome 3"/>
</dbReference>
<dbReference type="Gene3D" id="2.60.40.10">
    <property type="entry name" value="Immunoglobulins"/>
    <property type="match status" value="1"/>
</dbReference>
<feature type="signal peptide" evidence="1">
    <location>
        <begin position="1"/>
        <end position="20"/>
    </location>
</feature>
<dbReference type="KEGG" id="ipu:124627718"/>
<dbReference type="InterPro" id="IPR013783">
    <property type="entry name" value="Ig-like_fold"/>
</dbReference>